<gene>
    <name evidence="1" type="ORF">LOD99_8275</name>
</gene>
<accession>A0AAV7JGX4</accession>
<proteinExistence type="predicted"/>
<keyword evidence="2" id="KW-1185">Reference proteome</keyword>
<sequence length="140" mass="16531">MDVERPEWIYEACLAANTHLKNAIKTTPFRLMFGRDFNPAYLFQAINIEVEEYNYSNSKDDVVIEPETQESIFDPSIDANERIEDLDSCRKAEWEVARTNIIHDQARQKRIFDARVQLNRYYLITGVFNLFLTTTHFPTF</sequence>
<name>A0AAV7JGX4_9METZ</name>
<protein>
    <submittedName>
        <fullName evidence="1">Uncharacterized protein</fullName>
    </submittedName>
</protein>
<evidence type="ECO:0000313" key="2">
    <source>
        <dbReference type="Proteomes" id="UP001165289"/>
    </source>
</evidence>
<dbReference type="Proteomes" id="UP001165289">
    <property type="component" value="Unassembled WGS sequence"/>
</dbReference>
<organism evidence="1 2">
    <name type="scientific">Oopsacas minuta</name>
    <dbReference type="NCBI Taxonomy" id="111878"/>
    <lineage>
        <taxon>Eukaryota</taxon>
        <taxon>Metazoa</taxon>
        <taxon>Porifera</taxon>
        <taxon>Hexactinellida</taxon>
        <taxon>Hexasterophora</taxon>
        <taxon>Lyssacinosida</taxon>
        <taxon>Leucopsacidae</taxon>
        <taxon>Oopsacas</taxon>
    </lineage>
</organism>
<reference evidence="1 2" key="1">
    <citation type="journal article" date="2023" name="BMC Biol.">
        <title>The compact genome of the sponge Oopsacas minuta (Hexactinellida) is lacking key metazoan core genes.</title>
        <authorList>
            <person name="Santini S."/>
            <person name="Schenkelaars Q."/>
            <person name="Jourda C."/>
            <person name="Duchesne M."/>
            <person name="Belahbib H."/>
            <person name="Rocher C."/>
            <person name="Selva M."/>
            <person name="Riesgo A."/>
            <person name="Vervoort M."/>
            <person name="Leys S.P."/>
            <person name="Kodjabachian L."/>
            <person name="Le Bivic A."/>
            <person name="Borchiellini C."/>
            <person name="Claverie J.M."/>
            <person name="Renard E."/>
        </authorList>
    </citation>
    <scope>NUCLEOTIDE SEQUENCE [LARGE SCALE GENOMIC DNA]</scope>
    <source>
        <strain evidence="1">SPO-2</strain>
    </source>
</reference>
<dbReference type="EMBL" id="JAKMXF010000333">
    <property type="protein sequence ID" value="KAI6648072.1"/>
    <property type="molecule type" value="Genomic_DNA"/>
</dbReference>
<dbReference type="AlphaFoldDB" id="A0AAV7JGX4"/>
<evidence type="ECO:0000313" key="1">
    <source>
        <dbReference type="EMBL" id="KAI6648072.1"/>
    </source>
</evidence>
<comment type="caution">
    <text evidence="1">The sequence shown here is derived from an EMBL/GenBank/DDBJ whole genome shotgun (WGS) entry which is preliminary data.</text>
</comment>